<feature type="compositionally biased region" description="Pro residues" evidence="2">
    <location>
        <begin position="685"/>
        <end position="697"/>
    </location>
</feature>
<dbReference type="Proteomes" id="UP001530400">
    <property type="component" value="Unassembled WGS sequence"/>
</dbReference>
<sequence length="827" mass="90659">MPSQTKRTPPKHSQDSINTESLNEKLNKAAELEATLDKMKTKKGSETEAKAAAVRLELCSLLSDVVIVDPIFAVANNVVERLWKFCFYGRINELRVRINKEKSRAKKRAAGGSTSVSSKASDIVGDIEKQLQQFLKEAVALYSYLIKKYKEHLNDALEGSSQDDEEYCETTISSLYRMHIHLGDLYRYSSSIQKAEETYGKAAKLAPTTGNPFNQLAVVAQSQESQTVQALYYYSRSLMAQTPFETSRPNLVRLFESNSKWLAENDRGVSHNHTLVGVNKKAQKDWANKQKVAMTRIVMAKLVDLQFALFKGISLDDGDDKVDLNRLMDMMEKQLEGLDELLSSTGVSENLLCKILAVLAFSTLGAGNSGKLCSEEDLLSLDSGLNRGVVMNNQAIAFSFLLRFVSVLAKHTKILIEEKQAGGGKVKVGTIRPLSSLLLGVNFAASLYAGSKWFHGLPIYPINSTSQIDSSPIHLLCKESHYKFWESVADVANCFRGLDLVWMDGPTPPVCNDLKDFSDFGCFVPFESFLPRSTDGKYATLNEAIEALASNSSSTSKADEDEAITKIRLYLAVAINSTRSVDKEGLGPCYLVEDAISNNLKVLREDALQSTDEVMLLDNADNAFDGLDETEPTSQYSNLGVQLLTPAALLAKNAANEPPKKIDSAPNLLPDLVIAKGPKATHNLLPPPGLPPPPGFSGPPAHVNQQAPSEDTPTQSANVNSSLLSLLNQPQQQMPMNQDFGGFQAPSSNQVMPQAPNVFNTLNPFAISQRPTTEHQTGGIDLSFMLNNNWNKNNVIVNNEPSASADDPYSHGESLLKFLFESNSSDD</sequence>
<reference evidence="5 6" key="1">
    <citation type="submission" date="2024-10" db="EMBL/GenBank/DDBJ databases">
        <title>Updated reference genomes for cyclostephanoid diatoms.</title>
        <authorList>
            <person name="Roberts W.R."/>
            <person name="Alverson A.J."/>
        </authorList>
    </citation>
    <scope>NUCLEOTIDE SEQUENCE [LARGE SCALE GENOMIC DNA]</scope>
    <source>
        <strain evidence="5 6">AJA010-31</strain>
    </source>
</reference>
<keyword evidence="1" id="KW-0802">TPR repeat</keyword>
<feature type="region of interest" description="Disordered" evidence="2">
    <location>
        <begin position="1"/>
        <end position="22"/>
    </location>
</feature>
<dbReference type="Pfam" id="PF10374">
    <property type="entry name" value="EST1"/>
    <property type="match status" value="1"/>
</dbReference>
<gene>
    <name evidence="5" type="ORF">ACHAWO_011161</name>
</gene>
<accession>A0ABD3QG83</accession>
<dbReference type="PROSITE" id="PS50005">
    <property type="entry name" value="TPR"/>
    <property type="match status" value="1"/>
</dbReference>
<protein>
    <recommendedName>
        <fullName evidence="7">Protein SMG7</fullName>
    </recommendedName>
</protein>
<dbReference type="InterPro" id="IPR019458">
    <property type="entry name" value="Est1-like_N"/>
</dbReference>
<evidence type="ECO:0000313" key="5">
    <source>
        <dbReference type="EMBL" id="KAL3798486.1"/>
    </source>
</evidence>
<feature type="domain" description="Telomerase activating protein Est1-like N-terminal" evidence="4">
    <location>
        <begin position="78"/>
        <end position="191"/>
    </location>
</feature>
<organism evidence="5 6">
    <name type="scientific">Cyclotella atomus</name>
    <dbReference type="NCBI Taxonomy" id="382360"/>
    <lineage>
        <taxon>Eukaryota</taxon>
        <taxon>Sar</taxon>
        <taxon>Stramenopiles</taxon>
        <taxon>Ochrophyta</taxon>
        <taxon>Bacillariophyta</taxon>
        <taxon>Coscinodiscophyceae</taxon>
        <taxon>Thalassiosirophycidae</taxon>
        <taxon>Stephanodiscales</taxon>
        <taxon>Stephanodiscaceae</taxon>
        <taxon>Cyclotella</taxon>
    </lineage>
</organism>
<feature type="domain" description="DNA/RNA-binding" evidence="3">
    <location>
        <begin position="195"/>
        <end position="448"/>
    </location>
</feature>
<dbReference type="EMBL" id="JALLPJ020000216">
    <property type="protein sequence ID" value="KAL3798486.1"/>
    <property type="molecule type" value="Genomic_DNA"/>
</dbReference>
<name>A0ABD3QG83_9STRA</name>
<comment type="caution">
    <text evidence="5">The sequence shown here is derived from an EMBL/GenBank/DDBJ whole genome shotgun (WGS) entry which is preliminary data.</text>
</comment>
<dbReference type="InterPro" id="IPR018834">
    <property type="entry name" value="DNA/RNA-bd_Est1-type"/>
</dbReference>
<proteinExistence type="predicted"/>
<dbReference type="InterPro" id="IPR011990">
    <property type="entry name" value="TPR-like_helical_dom_sf"/>
</dbReference>
<dbReference type="PANTHER" id="PTHR15696:SF0">
    <property type="entry name" value="TELOMERASE-BINDING PROTEIN EST1A"/>
    <property type="match status" value="1"/>
</dbReference>
<dbReference type="InterPro" id="IPR045153">
    <property type="entry name" value="Est1/Ebs1-like"/>
</dbReference>
<dbReference type="PANTHER" id="PTHR15696">
    <property type="entry name" value="SMG-7 SUPPRESSOR WITH MORPHOLOGICAL EFFECT ON GENITALIA PROTEIN 7"/>
    <property type="match status" value="1"/>
</dbReference>
<dbReference type="InterPro" id="IPR019734">
    <property type="entry name" value="TPR_rpt"/>
</dbReference>
<dbReference type="SUPFAM" id="SSF48452">
    <property type="entry name" value="TPR-like"/>
    <property type="match status" value="1"/>
</dbReference>
<evidence type="ECO:0000256" key="2">
    <source>
        <dbReference type="SAM" id="MobiDB-lite"/>
    </source>
</evidence>
<evidence type="ECO:0000259" key="3">
    <source>
        <dbReference type="Pfam" id="PF10373"/>
    </source>
</evidence>
<dbReference type="AlphaFoldDB" id="A0ABD3QG83"/>
<feature type="repeat" description="TPR" evidence="1">
    <location>
        <begin position="176"/>
        <end position="209"/>
    </location>
</feature>
<evidence type="ECO:0000313" key="6">
    <source>
        <dbReference type="Proteomes" id="UP001530400"/>
    </source>
</evidence>
<dbReference type="Pfam" id="PF10373">
    <property type="entry name" value="EST1_DNA_bind"/>
    <property type="match status" value="1"/>
</dbReference>
<evidence type="ECO:0008006" key="7">
    <source>
        <dbReference type="Google" id="ProtNLM"/>
    </source>
</evidence>
<evidence type="ECO:0000259" key="4">
    <source>
        <dbReference type="Pfam" id="PF10374"/>
    </source>
</evidence>
<evidence type="ECO:0000256" key="1">
    <source>
        <dbReference type="PROSITE-ProRule" id="PRU00339"/>
    </source>
</evidence>
<feature type="compositionally biased region" description="Polar residues" evidence="2">
    <location>
        <begin position="703"/>
        <end position="714"/>
    </location>
</feature>
<dbReference type="Gene3D" id="1.25.40.10">
    <property type="entry name" value="Tetratricopeptide repeat domain"/>
    <property type="match status" value="1"/>
</dbReference>
<feature type="region of interest" description="Disordered" evidence="2">
    <location>
        <begin position="679"/>
        <end position="718"/>
    </location>
</feature>
<keyword evidence="6" id="KW-1185">Reference proteome</keyword>